<sequence length="20" mass="2192">LAGFHIEWELPVALILVSLA</sequence>
<feature type="non-terminal residue" evidence="1">
    <location>
        <position position="1"/>
    </location>
</feature>
<dbReference type="Proteomes" id="UP000663823">
    <property type="component" value="Unassembled WGS sequence"/>
</dbReference>
<dbReference type="AlphaFoldDB" id="A0A820K8N6"/>
<accession>A0A820K8N6</accession>
<evidence type="ECO:0000313" key="1">
    <source>
        <dbReference type="EMBL" id="CAF4338833.1"/>
    </source>
</evidence>
<organism evidence="1 2">
    <name type="scientific">Rotaria sordida</name>
    <dbReference type="NCBI Taxonomy" id="392033"/>
    <lineage>
        <taxon>Eukaryota</taxon>
        <taxon>Metazoa</taxon>
        <taxon>Spiralia</taxon>
        <taxon>Gnathifera</taxon>
        <taxon>Rotifera</taxon>
        <taxon>Eurotatoria</taxon>
        <taxon>Bdelloidea</taxon>
        <taxon>Philodinida</taxon>
        <taxon>Philodinidae</taxon>
        <taxon>Rotaria</taxon>
    </lineage>
</organism>
<name>A0A820K8N6_9BILA</name>
<comment type="caution">
    <text evidence="1">The sequence shown here is derived from an EMBL/GenBank/DDBJ whole genome shotgun (WGS) entry which is preliminary data.</text>
</comment>
<protein>
    <submittedName>
        <fullName evidence="1">Uncharacterized protein</fullName>
    </submittedName>
</protein>
<evidence type="ECO:0000313" key="2">
    <source>
        <dbReference type="Proteomes" id="UP000663823"/>
    </source>
</evidence>
<dbReference type="EMBL" id="CAJOAX010059654">
    <property type="protein sequence ID" value="CAF4338833.1"/>
    <property type="molecule type" value="Genomic_DNA"/>
</dbReference>
<feature type="non-terminal residue" evidence="1">
    <location>
        <position position="20"/>
    </location>
</feature>
<gene>
    <name evidence="1" type="ORF">OTI717_LOCUS43185</name>
</gene>
<reference evidence="1" key="1">
    <citation type="submission" date="2021-02" db="EMBL/GenBank/DDBJ databases">
        <authorList>
            <person name="Nowell W R."/>
        </authorList>
    </citation>
    <scope>NUCLEOTIDE SEQUENCE</scope>
</reference>
<proteinExistence type="predicted"/>